<sequence length="111" mass="13015">MSDSETSNQIPDIEQHADQEASVTEKKKTGRGVMTDQKLESLAKARAARKVNLEAKKYSKDKRGKAEERIEEEVKRRAREEAERLADELVKQRELEKELKEYRDWKKQQAQ</sequence>
<protein>
    <submittedName>
        <fullName evidence="3">Uncharacterized protein</fullName>
    </submittedName>
</protein>
<dbReference type="EMBL" id="JADGJD010002587">
    <property type="protein sequence ID" value="KAJ3031054.1"/>
    <property type="molecule type" value="Genomic_DNA"/>
</dbReference>
<evidence type="ECO:0000313" key="4">
    <source>
        <dbReference type="Proteomes" id="UP001212841"/>
    </source>
</evidence>
<keyword evidence="4" id="KW-1185">Reference proteome</keyword>
<feature type="region of interest" description="Disordered" evidence="2">
    <location>
        <begin position="1"/>
        <end position="38"/>
    </location>
</feature>
<accession>A0AAD5S1T4</accession>
<comment type="caution">
    <text evidence="3">The sequence shown here is derived from an EMBL/GenBank/DDBJ whole genome shotgun (WGS) entry which is preliminary data.</text>
</comment>
<evidence type="ECO:0000256" key="1">
    <source>
        <dbReference type="SAM" id="Coils"/>
    </source>
</evidence>
<evidence type="ECO:0000313" key="3">
    <source>
        <dbReference type="EMBL" id="KAJ3031054.1"/>
    </source>
</evidence>
<evidence type="ECO:0000256" key="2">
    <source>
        <dbReference type="SAM" id="MobiDB-lite"/>
    </source>
</evidence>
<proteinExistence type="predicted"/>
<feature type="coiled-coil region" evidence="1">
    <location>
        <begin position="63"/>
        <end position="99"/>
    </location>
</feature>
<dbReference type="Proteomes" id="UP001212841">
    <property type="component" value="Unassembled WGS sequence"/>
</dbReference>
<feature type="compositionally biased region" description="Polar residues" evidence="2">
    <location>
        <begin position="1"/>
        <end position="10"/>
    </location>
</feature>
<organism evidence="3 4">
    <name type="scientific">Rhizophlyctis rosea</name>
    <dbReference type="NCBI Taxonomy" id="64517"/>
    <lineage>
        <taxon>Eukaryota</taxon>
        <taxon>Fungi</taxon>
        <taxon>Fungi incertae sedis</taxon>
        <taxon>Chytridiomycota</taxon>
        <taxon>Chytridiomycota incertae sedis</taxon>
        <taxon>Chytridiomycetes</taxon>
        <taxon>Rhizophlyctidales</taxon>
        <taxon>Rhizophlyctidaceae</taxon>
        <taxon>Rhizophlyctis</taxon>
    </lineage>
</organism>
<reference evidence="3" key="1">
    <citation type="submission" date="2020-05" db="EMBL/GenBank/DDBJ databases">
        <title>Phylogenomic resolution of chytrid fungi.</title>
        <authorList>
            <person name="Stajich J.E."/>
            <person name="Amses K."/>
            <person name="Simmons R."/>
            <person name="Seto K."/>
            <person name="Myers J."/>
            <person name="Bonds A."/>
            <person name="Quandt C.A."/>
            <person name="Barry K."/>
            <person name="Liu P."/>
            <person name="Grigoriev I."/>
            <person name="Longcore J.E."/>
            <person name="James T.Y."/>
        </authorList>
    </citation>
    <scope>NUCLEOTIDE SEQUENCE</scope>
    <source>
        <strain evidence="3">JEL0318</strain>
    </source>
</reference>
<keyword evidence="1" id="KW-0175">Coiled coil</keyword>
<feature type="compositionally biased region" description="Basic and acidic residues" evidence="2">
    <location>
        <begin position="13"/>
        <end position="27"/>
    </location>
</feature>
<dbReference type="AlphaFoldDB" id="A0AAD5S1T4"/>
<gene>
    <name evidence="3" type="ORF">HK097_005510</name>
</gene>
<name>A0AAD5S1T4_9FUNG</name>
<feature type="non-terminal residue" evidence="3">
    <location>
        <position position="111"/>
    </location>
</feature>